<proteinExistence type="predicted"/>
<feature type="region of interest" description="Disordered" evidence="1">
    <location>
        <begin position="108"/>
        <end position="138"/>
    </location>
</feature>
<dbReference type="AlphaFoldDB" id="A0A6A6TNE4"/>
<accession>A0A6A6TNE4</accession>
<feature type="compositionally biased region" description="Polar residues" evidence="1">
    <location>
        <begin position="308"/>
        <end position="319"/>
    </location>
</feature>
<feature type="region of interest" description="Disordered" evidence="1">
    <location>
        <begin position="302"/>
        <end position="324"/>
    </location>
</feature>
<evidence type="ECO:0000313" key="3">
    <source>
        <dbReference type="EMBL" id="KAF2660986.1"/>
    </source>
</evidence>
<keyword evidence="2" id="KW-0812">Transmembrane</keyword>
<dbReference type="OrthoDB" id="5355526at2759"/>
<keyword evidence="2" id="KW-1133">Transmembrane helix</keyword>
<gene>
    <name evidence="3" type="ORF">K491DRAFT_504801</name>
</gene>
<sequence length="555" mass="64193">MTSASTLTQSEMRKASDELLHIFLEDHEMNALFIVAICERFVSRNTFIDNFRRLLRFFSTDLKNEVQDSIYLELANFISQKSTFIAREVYRVLEYDHARTKSSRITLADPASDQPFAEPPSQLSSIKPQEDPGFEDEEEIEHDEKFDVLVAQGRKFVEGSKAFEELRKDFRNFVMHQPQPRPRIYSPVLSVHVETILRHSPARWSTAYQSAMAYLAVIGFREPRVPVGHKRIRWENAHGRKLYDDYIEHEPGALDSLQKYLDTYNYQAGTTVTSQAYGSSPLPPCWITRLWDNLLLAKRTPPPVESPAQRNEASNSAQNDVERGENPCRTLHLLCSMVKRRFANGLHQELVTDVTSDRDLFLAIRDSYLRYRGILKPYLSLTTVHSIHFMKFRYGGEEYIDLRCHDDLCERGKQCDCVPPPENTEYEFNPRLPKWSPPIGPQLMMDRFTHPDEIQPDDRWIIDQLPKRAKGKLERATTSSELQEAWGIYFKESLDLVKIWIIVAVGFVLPSLLFGVLWGHLRNDIQGAFGVASVWITCGTVFMGLFASYTWRSWV</sequence>
<evidence type="ECO:0000256" key="2">
    <source>
        <dbReference type="SAM" id="Phobius"/>
    </source>
</evidence>
<reference evidence="3" key="1">
    <citation type="journal article" date="2020" name="Stud. Mycol.">
        <title>101 Dothideomycetes genomes: a test case for predicting lifestyles and emergence of pathogens.</title>
        <authorList>
            <person name="Haridas S."/>
            <person name="Albert R."/>
            <person name="Binder M."/>
            <person name="Bloem J."/>
            <person name="Labutti K."/>
            <person name="Salamov A."/>
            <person name="Andreopoulos B."/>
            <person name="Baker S."/>
            <person name="Barry K."/>
            <person name="Bills G."/>
            <person name="Bluhm B."/>
            <person name="Cannon C."/>
            <person name="Castanera R."/>
            <person name="Culley D."/>
            <person name="Daum C."/>
            <person name="Ezra D."/>
            <person name="Gonzalez J."/>
            <person name="Henrissat B."/>
            <person name="Kuo A."/>
            <person name="Liang C."/>
            <person name="Lipzen A."/>
            <person name="Lutzoni F."/>
            <person name="Magnuson J."/>
            <person name="Mondo S."/>
            <person name="Nolan M."/>
            <person name="Ohm R."/>
            <person name="Pangilinan J."/>
            <person name="Park H.-J."/>
            <person name="Ramirez L."/>
            <person name="Alfaro M."/>
            <person name="Sun H."/>
            <person name="Tritt A."/>
            <person name="Yoshinaga Y."/>
            <person name="Zwiers L.-H."/>
            <person name="Turgeon B."/>
            <person name="Goodwin S."/>
            <person name="Spatafora J."/>
            <person name="Crous P."/>
            <person name="Grigoriev I."/>
        </authorList>
    </citation>
    <scope>NUCLEOTIDE SEQUENCE</scope>
    <source>
        <strain evidence="3">CBS 122681</strain>
    </source>
</reference>
<evidence type="ECO:0000256" key="1">
    <source>
        <dbReference type="SAM" id="MobiDB-lite"/>
    </source>
</evidence>
<feature type="transmembrane region" description="Helical" evidence="2">
    <location>
        <begin position="499"/>
        <end position="521"/>
    </location>
</feature>
<feature type="transmembrane region" description="Helical" evidence="2">
    <location>
        <begin position="528"/>
        <end position="551"/>
    </location>
</feature>
<evidence type="ECO:0000313" key="4">
    <source>
        <dbReference type="Proteomes" id="UP000799324"/>
    </source>
</evidence>
<dbReference type="EMBL" id="MU004296">
    <property type="protein sequence ID" value="KAF2660986.1"/>
    <property type="molecule type" value="Genomic_DNA"/>
</dbReference>
<organism evidence="3 4">
    <name type="scientific">Lophiostoma macrostomum CBS 122681</name>
    <dbReference type="NCBI Taxonomy" id="1314788"/>
    <lineage>
        <taxon>Eukaryota</taxon>
        <taxon>Fungi</taxon>
        <taxon>Dikarya</taxon>
        <taxon>Ascomycota</taxon>
        <taxon>Pezizomycotina</taxon>
        <taxon>Dothideomycetes</taxon>
        <taxon>Pleosporomycetidae</taxon>
        <taxon>Pleosporales</taxon>
        <taxon>Lophiostomataceae</taxon>
        <taxon>Lophiostoma</taxon>
    </lineage>
</organism>
<protein>
    <submittedName>
        <fullName evidence="3">Uncharacterized protein</fullName>
    </submittedName>
</protein>
<name>A0A6A6TNE4_9PLEO</name>
<keyword evidence="4" id="KW-1185">Reference proteome</keyword>
<keyword evidence="2" id="KW-0472">Membrane</keyword>
<dbReference type="Proteomes" id="UP000799324">
    <property type="component" value="Unassembled WGS sequence"/>
</dbReference>